<sequence length="128" mass="14259">MKKKDIAIDYRSLLMSTLKERSLALAIGLGTVAIIASIAFWLAFSKISYITPPIQKVKKAEVKEKPVEKKIQTYVVKEGDQLFLIAEKLTGSGQNMQAIMETNNITNPDLLEVGQKLIIPDTKTRNPN</sequence>
<protein>
    <recommendedName>
        <fullName evidence="2">LysM domain-containing protein</fullName>
    </recommendedName>
</protein>
<dbReference type="PROSITE" id="PS51782">
    <property type="entry name" value="LYSM"/>
    <property type="match status" value="1"/>
</dbReference>
<proteinExistence type="predicted"/>
<name>A0A1F7GW97_9BACT</name>
<dbReference type="SUPFAM" id="SSF54106">
    <property type="entry name" value="LysM domain"/>
    <property type="match status" value="1"/>
</dbReference>
<comment type="caution">
    <text evidence="3">The sequence shown here is derived from an EMBL/GenBank/DDBJ whole genome shotgun (WGS) entry which is preliminary data.</text>
</comment>
<dbReference type="CDD" id="cd00118">
    <property type="entry name" value="LysM"/>
    <property type="match status" value="1"/>
</dbReference>
<dbReference type="Pfam" id="PF01476">
    <property type="entry name" value="LysM"/>
    <property type="match status" value="1"/>
</dbReference>
<gene>
    <name evidence="3" type="ORF">A3C25_06510</name>
</gene>
<reference evidence="3 4" key="1">
    <citation type="journal article" date="2016" name="Nat. Commun.">
        <title>Thousands of microbial genomes shed light on interconnected biogeochemical processes in an aquifer system.</title>
        <authorList>
            <person name="Anantharaman K."/>
            <person name="Brown C.T."/>
            <person name="Hug L.A."/>
            <person name="Sharon I."/>
            <person name="Castelle C.J."/>
            <person name="Probst A.J."/>
            <person name="Thomas B.C."/>
            <person name="Singh A."/>
            <person name="Wilkins M.J."/>
            <person name="Karaoz U."/>
            <person name="Brodie E.L."/>
            <person name="Williams K.H."/>
            <person name="Hubbard S.S."/>
            <person name="Banfield J.F."/>
        </authorList>
    </citation>
    <scope>NUCLEOTIDE SEQUENCE [LARGE SCALE GENOMIC DNA]</scope>
</reference>
<evidence type="ECO:0000256" key="1">
    <source>
        <dbReference type="SAM" id="Phobius"/>
    </source>
</evidence>
<keyword evidence="1" id="KW-0812">Transmembrane</keyword>
<keyword evidence="1" id="KW-0472">Membrane</keyword>
<evidence type="ECO:0000313" key="4">
    <source>
        <dbReference type="Proteomes" id="UP000177913"/>
    </source>
</evidence>
<evidence type="ECO:0000313" key="3">
    <source>
        <dbReference type="EMBL" id="OGK23360.1"/>
    </source>
</evidence>
<dbReference type="InterPro" id="IPR018392">
    <property type="entry name" value="LysM"/>
</dbReference>
<evidence type="ECO:0000259" key="2">
    <source>
        <dbReference type="PROSITE" id="PS51782"/>
    </source>
</evidence>
<dbReference type="AlphaFoldDB" id="A0A1F7GW97"/>
<organism evidence="3 4">
    <name type="scientific">Candidatus Roizmanbacteria bacterium RIFCSPHIGHO2_02_FULL_38_11</name>
    <dbReference type="NCBI Taxonomy" id="1802039"/>
    <lineage>
        <taxon>Bacteria</taxon>
        <taxon>Candidatus Roizmaniibacteriota</taxon>
    </lineage>
</organism>
<dbReference type="SMART" id="SM00257">
    <property type="entry name" value="LysM"/>
    <property type="match status" value="1"/>
</dbReference>
<dbReference type="Gene3D" id="3.10.350.10">
    <property type="entry name" value="LysM domain"/>
    <property type="match status" value="1"/>
</dbReference>
<feature type="transmembrane region" description="Helical" evidence="1">
    <location>
        <begin position="21"/>
        <end position="44"/>
    </location>
</feature>
<dbReference type="EMBL" id="MFZO01000048">
    <property type="protein sequence ID" value="OGK23360.1"/>
    <property type="molecule type" value="Genomic_DNA"/>
</dbReference>
<accession>A0A1F7GW97</accession>
<feature type="domain" description="LysM" evidence="2">
    <location>
        <begin position="72"/>
        <end position="119"/>
    </location>
</feature>
<dbReference type="InterPro" id="IPR036779">
    <property type="entry name" value="LysM_dom_sf"/>
</dbReference>
<dbReference type="Proteomes" id="UP000177913">
    <property type="component" value="Unassembled WGS sequence"/>
</dbReference>
<keyword evidence="1" id="KW-1133">Transmembrane helix</keyword>